<protein>
    <recommendedName>
        <fullName evidence="1">GyrI-like small molecule binding domain-containing protein</fullName>
    </recommendedName>
</protein>
<dbReference type="InterPro" id="IPR011256">
    <property type="entry name" value="Reg_factor_effector_dom_sf"/>
</dbReference>
<dbReference type="Gene3D" id="3.20.80.10">
    <property type="entry name" value="Regulatory factor, effector binding domain"/>
    <property type="match status" value="1"/>
</dbReference>
<accession>A0A7K0BWH3</accession>
<feature type="domain" description="GyrI-like small molecule binding" evidence="1">
    <location>
        <begin position="10"/>
        <end position="160"/>
    </location>
</feature>
<evidence type="ECO:0000313" key="3">
    <source>
        <dbReference type="Proteomes" id="UP000487268"/>
    </source>
</evidence>
<sequence length="169" mass="18451">MSDWYKAAEEPEIVEFGPVRGLAVSGQGAPGGPAYTAAVGALYGAFGPLGLVPPPLEGRWWVNDERPPLEVPREEWHWQLFLRVPDGLDPDVSGHDGIEVVEFGDGLCVQMLHCGPYSEEPRSLARMGALMDAEGLVHAGLHHELYLTDPREPDGSKVRVILRQPVRPA</sequence>
<evidence type="ECO:0000313" key="2">
    <source>
        <dbReference type="EMBL" id="MQY05518.1"/>
    </source>
</evidence>
<name>A0A7K0BWH3_9ACTN</name>
<dbReference type="AlphaFoldDB" id="A0A7K0BWH3"/>
<dbReference type="Proteomes" id="UP000487268">
    <property type="component" value="Unassembled WGS sequence"/>
</dbReference>
<organism evidence="2 3">
    <name type="scientific">Actinomadura macrotermitis</name>
    <dbReference type="NCBI Taxonomy" id="2585200"/>
    <lineage>
        <taxon>Bacteria</taxon>
        <taxon>Bacillati</taxon>
        <taxon>Actinomycetota</taxon>
        <taxon>Actinomycetes</taxon>
        <taxon>Streptosporangiales</taxon>
        <taxon>Thermomonosporaceae</taxon>
        <taxon>Actinomadura</taxon>
    </lineage>
</organism>
<dbReference type="InterPro" id="IPR029442">
    <property type="entry name" value="GyrI-like"/>
</dbReference>
<keyword evidence="3" id="KW-1185">Reference proteome</keyword>
<dbReference type="Pfam" id="PF06445">
    <property type="entry name" value="GyrI-like"/>
    <property type="match status" value="1"/>
</dbReference>
<dbReference type="SUPFAM" id="SSF55136">
    <property type="entry name" value="Probable bacterial effector-binding domain"/>
    <property type="match status" value="1"/>
</dbReference>
<dbReference type="EMBL" id="WEGH01000002">
    <property type="protein sequence ID" value="MQY05518.1"/>
    <property type="molecule type" value="Genomic_DNA"/>
</dbReference>
<dbReference type="RefSeq" id="WP_207709721.1">
    <property type="nucleotide sequence ID" value="NZ_WEGH01000002.1"/>
</dbReference>
<proteinExistence type="predicted"/>
<gene>
    <name evidence="2" type="ORF">ACRB68_35940</name>
</gene>
<comment type="caution">
    <text evidence="2">The sequence shown here is derived from an EMBL/GenBank/DDBJ whole genome shotgun (WGS) entry which is preliminary data.</text>
</comment>
<evidence type="ECO:0000259" key="1">
    <source>
        <dbReference type="Pfam" id="PF06445"/>
    </source>
</evidence>
<reference evidence="2 3" key="1">
    <citation type="submission" date="2019-10" db="EMBL/GenBank/DDBJ databases">
        <title>Actinomadura rubteroloni sp. nov. and Actinomadura macrotermitis sp. nov., isolated from the gut of fungus growing-termite Macrotermes natalensis.</title>
        <authorList>
            <person name="Benndorf R."/>
            <person name="Martin K."/>
            <person name="Kuefner M."/>
            <person name="De Beer W."/>
            <person name="Kaster A.-K."/>
            <person name="Vollmers J."/>
            <person name="Poulsen M."/>
            <person name="Beemelmanns C."/>
        </authorList>
    </citation>
    <scope>NUCLEOTIDE SEQUENCE [LARGE SCALE GENOMIC DNA]</scope>
    <source>
        <strain evidence="2 3">RB68</strain>
    </source>
</reference>